<dbReference type="EMBL" id="SRMA01025785">
    <property type="protein sequence ID" value="TRY91031.1"/>
    <property type="molecule type" value="Genomic_DNA"/>
</dbReference>
<name>A0A553QM12_9TELE</name>
<evidence type="ECO:0000313" key="2">
    <source>
        <dbReference type="EMBL" id="TRY91031.1"/>
    </source>
</evidence>
<dbReference type="OrthoDB" id="10005859at2759"/>
<sequence length="303" mass="34623">IQDNLTLKQEQEKALEELRLKLVSLQVHMKEFQTELHALMMYKNESSLKEQQKIEKLETAIALSHTQFEKLSDHFQKSLRVAVEKSEQQVNKYIEDGAQLAVQRAVYKLDDYSKEEMEETTQLNEQVQYFIDKIALLETSVKNLQEENLDRIKTLFHMTDPLLGIHVDLPARLENVEANGMLSFDSDIMKMIFEESSELLNGPLSPLQPLATGIEESDAMQSRSATPPKLKDVCRTTKFTGPVHLALLKDRLLCVTGKACPLHPRSEEVQKWAITTKMINAKFQQAGPSVSHTCKTEQQLDEK</sequence>
<comment type="caution">
    <text evidence="2">The sequence shown here is derived from an EMBL/GenBank/DDBJ whole genome shotgun (WGS) entry which is preliminary data.</text>
</comment>
<keyword evidence="1" id="KW-0175">Coiled coil</keyword>
<dbReference type="PANTHER" id="PTHR21468">
    <property type="entry name" value="HSD9"/>
    <property type="match status" value="1"/>
</dbReference>
<organism evidence="2 3">
    <name type="scientific">Danionella cerebrum</name>
    <dbReference type="NCBI Taxonomy" id="2873325"/>
    <lineage>
        <taxon>Eukaryota</taxon>
        <taxon>Metazoa</taxon>
        <taxon>Chordata</taxon>
        <taxon>Craniata</taxon>
        <taxon>Vertebrata</taxon>
        <taxon>Euteleostomi</taxon>
        <taxon>Actinopterygii</taxon>
        <taxon>Neopterygii</taxon>
        <taxon>Teleostei</taxon>
        <taxon>Ostariophysi</taxon>
        <taxon>Cypriniformes</taxon>
        <taxon>Danionidae</taxon>
        <taxon>Danioninae</taxon>
        <taxon>Danionella</taxon>
    </lineage>
</organism>
<proteinExistence type="predicted"/>
<dbReference type="AlphaFoldDB" id="A0A553QM12"/>
<dbReference type="PANTHER" id="PTHR21468:SF1">
    <property type="entry name" value="COILED-COIL DOMAIN-CONTAINING PROTEIN 83"/>
    <property type="match status" value="1"/>
</dbReference>
<protein>
    <submittedName>
        <fullName evidence="2">Uncharacterized protein</fullName>
    </submittedName>
</protein>
<accession>A0A553QM12</accession>
<keyword evidence="3" id="KW-1185">Reference proteome</keyword>
<dbReference type="STRING" id="623744.A0A553QM12"/>
<evidence type="ECO:0000256" key="1">
    <source>
        <dbReference type="SAM" id="Coils"/>
    </source>
</evidence>
<reference evidence="2 3" key="1">
    <citation type="journal article" date="2019" name="Sci. Data">
        <title>Hybrid genome assembly and annotation of Danionella translucida.</title>
        <authorList>
            <person name="Kadobianskyi M."/>
            <person name="Schulze L."/>
            <person name="Schuelke M."/>
            <person name="Judkewitz B."/>
        </authorList>
    </citation>
    <scope>NUCLEOTIDE SEQUENCE [LARGE SCALE GENOMIC DNA]</scope>
    <source>
        <strain evidence="2 3">Bolton</strain>
    </source>
</reference>
<feature type="coiled-coil region" evidence="1">
    <location>
        <begin position="1"/>
        <end position="35"/>
    </location>
</feature>
<evidence type="ECO:0000313" key="3">
    <source>
        <dbReference type="Proteomes" id="UP000316079"/>
    </source>
</evidence>
<dbReference type="Proteomes" id="UP000316079">
    <property type="component" value="Unassembled WGS sequence"/>
</dbReference>
<dbReference type="InterPro" id="IPR026702">
    <property type="entry name" value="CCDC83"/>
</dbReference>
<feature type="non-terminal residue" evidence="2">
    <location>
        <position position="1"/>
    </location>
</feature>
<gene>
    <name evidence="2" type="ORF">DNTS_021663</name>
</gene>